<dbReference type="PANTHER" id="PTHR46279">
    <property type="entry name" value="RING/U-BOX SUPERFAMILY PROTEIN"/>
    <property type="match status" value="1"/>
</dbReference>
<dbReference type="CDD" id="cd16461">
    <property type="entry name" value="RING-H2_EL5-like"/>
    <property type="match status" value="1"/>
</dbReference>
<sequence>SASELCSNAFCRRTEPIIRFPFRLQNLQPSSCGYKGFNLFCGAFNQTLISLPNSGNFTVQAVDYAAQNIWLNDPGGCLPRRLLNLNLSGTPFNKAFSQSFDFFNCTFDYRKYGFNPIGCLSGENYTVLASSSERAVRFLASRCSWVASVAVPVQWGFFEPIETSDLGDDILLGWASPRCGRCESRGGRCGYGSANSSVIECRDAARHELPRSARYAIVLGVGVPALLCLVGLVAFVCSRLPNHRRHHLVMDFSVAVGHHPTTTTATAAAISGLDGATIESYPKTILGESRRLPKPEDYICSICLSEYAPKETLRSIPDCHHCFHAECIDEWLRLNPSCPVCRNSPKPSSPNLTPQVS</sequence>
<keyword evidence="19" id="KW-1185">Reference proteome</keyword>
<dbReference type="PROSITE" id="PS50089">
    <property type="entry name" value="ZF_RING_2"/>
    <property type="match status" value="1"/>
</dbReference>
<dbReference type="InterPro" id="IPR025287">
    <property type="entry name" value="WAK_GUB"/>
</dbReference>
<evidence type="ECO:0000256" key="3">
    <source>
        <dbReference type="ARBA" id="ARBA00004906"/>
    </source>
</evidence>
<dbReference type="PANTHER" id="PTHR46279:SF10">
    <property type="entry name" value="RING-TYPE E3 UBIQUITIN TRANSFERASE"/>
    <property type="match status" value="1"/>
</dbReference>
<evidence type="ECO:0000256" key="7">
    <source>
        <dbReference type="ARBA" id="ARBA00022723"/>
    </source>
</evidence>
<dbReference type="GO" id="GO:0030247">
    <property type="term" value="F:polysaccharide binding"/>
    <property type="evidence" value="ECO:0007669"/>
    <property type="project" value="InterPro"/>
</dbReference>
<keyword evidence="5" id="KW-0808">Transferase</keyword>
<evidence type="ECO:0000256" key="6">
    <source>
        <dbReference type="ARBA" id="ARBA00022692"/>
    </source>
</evidence>
<evidence type="ECO:0000256" key="10">
    <source>
        <dbReference type="ARBA" id="ARBA00022786"/>
    </source>
</evidence>
<evidence type="ECO:0000256" key="16">
    <source>
        <dbReference type="SAM" id="Phobius"/>
    </source>
</evidence>
<organism evidence="18 19">
    <name type="scientific">Erythranthe guttata</name>
    <name type="common">Yellow monkey flower</name>
    <name type="synonym">Mimulus guttatus</name>
    <dbReference type="NCBI Taxonomy" id="4155"/>
    <lineage>
        <taxon>Eukaryota</taxon>
        <taxon>Viridiplantae</taxon>
        <taxon>Streptophyta</taxon>
        <taxon>Embryophyta</taxon>
        <taxon>Tracheophyta</taxon>
        <taxon>Spermatophyta</taxon>
        <taxon>Magnoliopsida</taxon>
        <taxon>eudicotyledons</taxon>
        <taxon>Gunneridae</taxon>
        <taxon>Pentapetalae</taxon>
        <taxon>asterids</taxon>
        <taxon>lamiids</taxon>
        <taxon>Lamiales</taxon>
        <taxon>Phrymaceae</taxon>
        <taxon>Erythranthe</taxon>
    </lineage>
</organism>
<comment type="subcellular location">
    <subcellularLocation>
        <location evidence="2">Membrane</location>
        <topology evidence="2">Single-pass membrane protein</topology>
    </subcellularLocation>
</comment>
<dbReference type="InterPro" id="IPR013083">
    <property type="entry name" value="Znf_RING/FYVE/PHD"/>
</dbReference>
<dbReference type="Gene3D" id="3.30.40.10">
    <property type="entry name" value="Zinc/RING finger domain, C3HC4 (zinc finger)"/>
    <property type="match status" value="1"/>
</dbReference>
<feature type="domain" description="RING-type" evidence="17">
    <location>
        <begin position="300"/>
        <end position="342"/>
    </location>
</feature>
<evidence type="ECO:0000256" key="8">
    <source>
        <dbReference type="ARBA" id="ARBA00022729"/>
    </source>
</evidence>
<evidence type="ECO:0000313" key="19">
    <source>
        <dbReference type="Proteomes" id="UP000030748"/>
    </source>
</evidence>
<evidence type="ECO:0000256" key="13">
    <source>
        <dbReference type="ARBA" id="ARBA00023136"/>
    </source>
</evidence>
<keyword evidence="7" id="KW-0479">Metal-binding</keyword>
<evidence type="ECO:0000256" key="2">
    <source>
        <dbReference type="ARBA" id="ARBA00004167"/>
    </source>
</evidence>
<evidence type="ECO:0000256" key="14">
    <source>
        <dbReference type="ARBA" id="ARBA00024209"/>
    </source>
</evidence>
<evidence type="ECO:0000256" key="4">
    <source>
        <dbReference type="ARBA" id="ARBA00012483"/>
    </source>
</evidence>
<feature type="non-terminal residue" evidence="18">
    <location>
        <position position="1"/>
    </location>
</feature>
<dbReference type="AlphaFoldDB" id="A0A022PV21"/>
<dbReference type="eggNOG" id="KOG0800">
    <property type="taxonomic scope" value="Eukaryota"/>
</dbReference>
<keyword evidence="10" id="KW-0833">Ubl conjugation pathway</keyword>
<dbReference type="SUPFAM" id="SSF57850">
    <property type="entry name" value="RING/U-box"/>
    <property type="match status" value="1"/>
</dbReference>
<reference evidence="18 19" key="1">
    <citation type="journal article" date="2013" name="Proc. Natl. Acad. Sci. U.S.A.">
        <title>Fine-scale variation in meiotic recombination in Mimulus inferred from population shotgun sequencing.</title>
        <authorList>
            <person name="Hellsten U."/>
            <person name="Wright K.M."/>
            <person name="Jenkins J."/>
            <person name="Shu S."/>
            <person name="Yuan Y."/>
            <person name="Wessler S.R."/>
            <person name="Schmutz J."/>
            <person name="Willis J.H."/>
            <person name="Rokhsar D.S."/>
        </authorList>
    </citation>
    <scope>NUCLEOTIDE SEQUENCE [LARGE SCALE GENOMIC DNA]</scope>
    <source>
        <strain evidence="19">cv. DUN x IM62</strain>
    </source>
</reference>
<dbReference type="EMBL" id="KI632289">
    <property type="protein sequence ID" value="EYU19636.1"/>
    <property type="molecule type" value="Genomic_DNA"/>
</dbReference>
<keyword evidence="11" id="KW-0862">Zinc</keyword>
<comment type="similarity">
    <text evidence="14">Belongs to the RING-type zinc finger family. ATL subfamily.</text>
</comment>
<keyword evidence="6 16" id="KW-0812">Transmembrane</keyword>
<name>A0A022PV21_ERYGU</name>
<dbReference type="InterPro" id="IPR046948">
    <property type="entry name" value="ATL20-22-like"/>
</dbReference>
<dbReference type="Pfam" id="PF13947">
    <property type="entry name" value="GUB_WAK_bind"/>
    <property type="match status" value="1"/>
</dbReference>
<evidence type="ECO:0000313" key="18">
    <source>
        <dbReference type="EMBL" id="EYU19636.1"/>
    </source>
</evidence>
<dbReference type="Pfam" id="PF13639">
    <property type="entry name" value="zf-RING_2"/>
    <property type="match status" value="1"/>
</dbReference>
<keyword evidence="13 16" id="KW-0472">Membrane</keyword>
<protein>
    <recommendedName>
        <fullName evidence="4">RING-type E3 ubiquitin transferase</fullName>
        <ecNumber evidence="4">2.3.2.27</ecNumber>
    </recommendedName>
</protein>
<dbReference type="InterPro" id="IPR001841">
    <property type="entry name" value="Znf_RING"/>
</dbReference>
<dbReference type="GO" id="GO:0016020">
    <property type="term" value="C:membrane"/>
    <property type="evidence" value="ECO:0007669"/>
    <property type="project" value="UniProtKB-SubCell"/>
</dbReference>
<comment type="pathway">
    <text evidence="3">Protein modification; protein ubiquitination.</text>
</comment>
<comment type="catalytic activity">
    <reaction evidence="1">
        <text>S-ubiquitinyl-[E2 ubiquitin-conjugating enzyme]-L-cysteine + [acceptor protein]-L-lysine = [E2 ubiquitin-conjugating enzyme]-L-cysteine + N(6)-ubiquitinyl-[acceptor protein]-L-lysine.</text>
        <dbReference type="EC" id="2.3.2.27"/>
    </reaction>
</comment>
<evidence type="ECO:0000256" key="9">
    <source>
        <dbReference type="ARBA" id="ARBA00022771"/>
    </source>
</evidence>
<evidence type="ECO:0000256" key="1">
    <source>
        <dbReference type="ARBA" id="ARBA00000900"/>
    </source>
</evidence>
<keyword evidence="9 15" id="KW-0863">Zinc-finger</keyword>
<evidence type="ECO:0000256" key="5">
    <source>
        <dbReference type="ARBA" id="ARBA00022679"/>
    </source>
</evidence>
<keyword evidence="12 16" id="KW-1133">Transmembrane helix</keyword>
<dbReference type="GO" id="GO:0061630">
    <property type="term" value="F:ubiquitin protein ligase activity"/>
    <property type="evidence" value="ECO:0007669"/>
    <property type="project" value="UniProtKB-EC"/>
</dbReference>
<evidence type="ECO:0000256" key="11">
    <source>
        <dbReference type="ARBA" id="ARBA00022833"/>
    </source>
</evidence>
<gene>
    <name evidence="18" type="ORF">MIMGU_mgv1a023039mg</name>
</gene>
<evidence type="ECO:0000259" key="17">
    <source>
        <dbReference type="PROSITE" id="PS50089"/>
    </source>
</evidence>
<accession>A0A022PV21</accession>
<proteinExistence type="inferred from homology"/>
<evidence type="ECO:0000256" key="15">
    <source>
        <dbReference type="PROSITE-ProRule" id="PRU00175"/>
    </source>
</evidence>
<evidence type="ECO:0000256" key="12">
    <source>
        <dbReference type="ARBA" id="ARBA00022989"/>
    </source>
</evidence>
<dbReference type="GO" id="GO:0008270">
    <property type="term" value="F:zinc ion binding"/>
    <property type="evidence" value="ECO:0007669"/>
    <property type="project" value="UniProtKB-KW"/>
</dbReference>
<keyword evidence="8" id="KW-0732">Signal</keyword>
<feature type="transmembrane region" description="Helical" evidence="16">
    <location>
        <begin position="215"/>
        <end position="237"/>
    </location>
</feature>
<dbReference type="SMART" id="SM00184">
    <property type="entry name" value="RING"/>
    <property type="match status" value="1"/>
</dbReference>
<dbReference type="EC" id="2.3.2.27" evidence="4"/>
<dbReference type="Proteomes" id="UP000030748">
    <property type="component" value="Unassembled WGS sequence"/>
</dbReference>